<dbReference type="RefSeq" id="YP_009404953.1">
    <property type="nucleotide sequence ID" value="NC_035377.1"/>
</dbReference>
<dbReference type="HAMAP" id="MF_01323">
    <property type="entry name" value="RNApol_bact_RpoC1"/>
    <property type="match status" value="1"/>
</dbReference>
<name>A0A1Z2QZQ8_9ASTR</name>
<evidence type="ECO:0000256" key="9">
    <source>
        <dbReference type="ARBA" id="ARBA00022833"/>
    </source>
</evidence>
<dbReference type="GeneID" id="33369889"/>
<dbReference type="PANTHER" id="PTHR19376:SF54">
    <property type="entry name" value="DNA-DIRECTED RNA POLYMERASE SUBUNIT BETA"/>
    <property type="match status" value="1"/>
</dbReference>
<dbReference type="Gene3D" id="1.10.274.100">
    <property type="entry name" value="RNA polymerase Rpb1, domain 3"/>
    <property type="match status" value="1"/>
</dbReference>
<dbReference type="InterPro" id="IPR000722">
    <property type="entry name" value="RNA_pol_asu"/>
</dbReference>
<dbReference type="InterPro" id="IPR034678">
    <property type="entry name" value="RNApol_RpoC1"/>
</dbReference>
<comment type="catalytic activity">
    <reaction evidence="12 13 14">
        <text>RNA(n) + a ribonucleoside 5'-triphosphate = RNA(n+1) + diphosphate</text>
        <dbReference type="Rhea" id="RHEA:21248"/>
        <dbReference type="Rhea" id="RHEA-COMP:14527"/>
        <dbReference type="Rhea" id="RHEA-COMP:17342"/>
        <dbReference type="ChEBI" id="CHEBI:33019"/>
        <dbReference type="ChEBI" id="CHEBI:61557"/>
        <dbReference type="ChEBI" id="CHEBI:140395"/>
        <dbReference type="EC" id="2.7.7.6"/>
    </reaction>
</comment>
<reference evidence="16" key="1">
    <citation type="journal article" date="2017" name="Am. J. Bot.">
        <title>The East Asian origin of the giant lobelias.</title>
        <authorList>
            <person name="Knox E.B."/>
            <person name="Li C."/>
        </authorList>
    </citation>
    <scope>NUCLEOTIDE SEQUENCE</scope>
</reference>
<dbReference type="GO" id="GO:0006351">
    <property type="term" value="P:DNA-templated transcription"/>
    <property type="evidence" value="ECO:0007669"/>
    <property type="project" value="UniProtKB-UniRule"/>
</dbReference>
<evidence type="ECO:0000256" key="12">
    <source>
        <dbReference type="ARBA" id="ARBA00048552"/>
    </source>
</evidence>
<keyword evidence="6 13" id="KW-0808">Transferase</keyword>
<dbReference type="InterPro" id="IPR006592">
    <property type="entry name" value="RNA_pol_N"/>
</dbReference>
<dbReference type="InterPro" id="IPR044893">
    <property type="entry name" value="RNA_pol_Rpb1_clamp_domain"/>
</dbReference>
<sequence>MIDRYKHQQLRIGLVSPQQISLWANKILPNGELVGEVTKPSTFHYKTNKPEKDGLFCERIFGPIKSGICACGNYRVIGEKKEDPKFCEQCGVEFVDSRIRRYQMGYIKLACPVTHVWYLRRLPSYIANLLDKPLKELEGLVYCDFSFARPIAKKPTFLRLRGSFEYEIQSWKYSIPLFFTTQGFDTFRNREISTGAGAIREQLADLDLRRIINSSLLEWKELGEEGPTGNEWEDRKVRRRKDLLVRRMGLAKHFLRTNIEPEWMVLCLLPVLPPELRPIIQIDGGKLMSSDINELYRRVIYRNNTLLDLLTTSRFTPGELVMCQEKLVQEAVDTLLDNGVRGQPTRDGQNKVYKSFSDVIEGKEGRFRETLLGKRVDYSGRSVIVVGPSLSLHRCGLPREIAIELFQTFVIRKLIREHLASNIGVAKSKIREKEPIVWEILREVMQGHPVLLNRAPTLHRLGIQAFQPILVEGRAICLHPLVRKGFNADFDGDQMAVHVPLSLEAQAEARLLMFSHMNLLSPAIGDPISVPTQDMLIGLYVLTSGNRRGICVNRYNPWNRRNYPNERIANTNSKYTKKKEPFFSNSYDAIGAYRQKRIDLDSPLWLRWRLDQRLISAKEAPIEIHYESLGTYYEIYGHYLIVRSIKKEILYIYIRTTVGHIYLYREIEEAIQGFSQACSYDS</sequence>
<evidence type="ECO:0000256" key="13">
    <source>
        <dbReference type="HAMAP-Rule" id="MF_01323"/>
    </source>
</evidence>
<dbReference type="FunFam" id="4.10.860.120:FF:000007">
    <property type="entry name" value="DNA-directed RNA polymerase subunit gamma"/>
    <property type="match status" value="1"/>
</dbReference>
<comment type="cofactor">
    <cofactor evidence="13">
        <name>Zn(2+)</name>
        <dbReference type="ChEBI" id="CHEBI:29105"/>
    </cofactor>
    <text evidence="13">Binds 1 Zn(2+) ion per subunit.</text>
</comment>
<dbReference type="SUPFAM" id="SSF64484">
    <property type="entry name" value="beta and beta-prime subunits of DNA dependent RNA-polymerase"/>
    <property type="match status" value="1"/>
</dbReference>
<feature type="binding site" evidence="13">
    <location>
        <position position="491"/>
    </location>
    <ligand>
        <name>Mg(2+)</name>
        <dbReference type="ChEBI" id="CHEBI:18420"/>
    </ligand>
</feature>
<dbReference type="Gene3D" id="4.10.860.120">
    <property type="entry name" value="RNA polymerase II, clamp domain"/>
    <property type="match status" value="1"/>
</dbReference>
<dbReference type="GO" id="GO:0003899">
    <property type="term" value="F:DNA-directed RNA polymerase activity"/>
    <property type="evidence" value="ECO:0007669"/>
    <property type="project" value="UniProtKB-UniRule"/>
</dbReference>
<dbReference type="GO" id="GO:0000287">
    <property type="term" value="F:magnesium ion binding"/>
    <property type="evidence" value="ECO:0007669"/>
    <property type="project" value="UniProtKB-UniRule"/>
</dbReference>
<dbReference type="EMBL" id="MF061198">
    <property type="protein sequence ID" value="ASA36938.1"/>
    <property type="molecule type" value="Genomic_DNA"/>
</dbReference>
<comment type="similarity">
    <text evidence="2 13">Belongs to the RNA polymerase beta' chain family. RpoC1 subfamily.</text>
</comment>
<dbReference type="InterPro" id="IPR042102">
    <property type="entry name" value="RNA_pol_Rpb1_3_sf"/>
</dbReference>
<evidence type="ECO:0000313" key="16">
    <source>
        <dbReference type="EMBL" id="ASA36938.1"/>
    </source>
</evidence>
<dbReference type="SMART" id="SM00663">
    <property type="entry name" value="RPOLA_N"/>
    <property type="match status" value="1"/>
</dbReference>
<evidence type="ECO:0000256" key="2">
    <source>
        <dbReference type="ARBA" id="ARBA00007207"/>
    </source>
</evidence>
<keyword evidence="4" id="KW-0150">Chloroplast</keyword>
<evidence type="ECO:0000259" key="15">
    <source>
        <dbReference type="SMART" id="SM00663"/>
    </source>
</evidence>
<organism evidence="16">
    <name type="scientific">Lobelia melliana</name>
    <dbReference type="NCBI Taxonomy" id="1715894"/>
    <lineage>
        <taxon>Eukaryota</taxon>
        <taxon>Viridiplantae</taxon>
        <taxon>Streptophyta</taxon>
        <taxon>Embryophyta</taxon>
        <taxon>Tracheophyta</taxon>
        <taxon>Spermatophyta</taxon>
        <taxon>Magnoliopsida</taxon>
        <taxon>eudicotyledons</taxon>
        <taxon>Gunneridae</taxon>
        <taxon>Pentapetalae</taxon>
        <taxon>asterids</taxon>
        <taxon>campanulids</taxon>
        <taxon>Asterales</taxon>
        <taxon>Campanulaceae</taxon>
        <taxon>Lobelia</taxon>
    </lineage>
</organism>
<keyword evidence="8 13" id="KW-0479">Metal-binding</keyword>
<dbReference type="Gene3D" id="1.10.40.90">
    <property type="match status" value="1"/>
</dbReference>
<feature type="binding site" evidence="13">
    <location>
        <position position="87"/>
    </location>
    <ligand>
        <name>Zn(2+)</name>
        <dbReference type="ChEBI" id="CHEBI:29105"/>
    </ligand>
</feature>
<accession>A0A1Z2QZQ8</accession>
<gene>
    <name evidence="13 16" type="primary">rpoC1</name>
    <name evidence="16" type="ORF">Lo_mel1Pt0264</name>
</gene>
<evidence type="ECO:0000256" key="4">
    <source>
        <dbReference type="ARBA" id="ARBA00022528"/>
    </source>
</evidence>
<dbReference type="EC" id="2.7.7.6" evidence="13"/>
<feature type="binding site" evidence="13">
    <location>
        <position position="90"/>
    </location>
    <ligand>
        <name>Zn(2+)</name>
        <dbReference type="ChEBI" id="CHEBI:29105"/>
    </ligand>
</feature>
<dbReference type="Gene3D" id="2.40.40.20">
    <property type="match status" value="1"/>
</dbReference>
<protein>
    <recommendedName>
        <fullName evidence="13">DNA-directed RNA polymerase subunit gamma</fullName>
        <shortName evidence="13">RNAP subunit gamma</shortName>
        <ecNumber evidence="13">2.7.7.6</ecNumber>
    </recommendedName>
    <alternativeName>
        <fullName evidence="13">RNA polymerase subunit gamma</fullName>
    </alternativeName>
    <alternativeName>
        <fullName evidence="13">Transcriptase subunit gamma</fullName>
    </alternativeName>
</protein>
<evidence type="ECO:0000256" key="8">
    <source>
        <dbReference type="ARBA" id="ARBA00022723"/>
    </source>
</evidence>
<geneLocation type="plastid" evidence="16"/>
<evidence type="ECO:0000256" key="6">
    <source>
        <dbReference type="ARBA" id="ARBA00022679"/>
    </source>
</evidence>
<evidence type="ECO:0000256" key="3">
    <source>
        <dbReference type="ARBA" id="ARBA00022478"/>
    </source>
</evidence>
<feature type="binding site" evidence="13">
    <location>
        <position position="493"/>
    </location>
    <ligand>
        <name>Mg(2+)</name>
        <dbReference type="ChEBI" id="CHEBI:18420"/>
    </ligand>
</feature>
<evidence type="ECO:0000256" key="1">
    <source>
        <dbReference type="ARBA" id="ARBA00004026"/>
    </source>
</evidence>
<dbReference type="GO" id="GO:0008270">
    <property type="term" value="F:zinc ion binding"/>
    <property type="evidence" value="ECO:0007669"/>
    <property type="project" value="UniProtKB-UniRule"/>
</dbReference>
<feature type="binding site" evidence="13">
    <location>
        <position position="69"/>
    </location>
    <ligand>
        <name>Zn(2+)</name>
        <dbReference type="ChEBI" id="CHEBI:29105"/>
    </ligand>
</feature>
<evidence type="ECO:0000256" key="10">
    <source>
        <dbReference type="ARBA" id="ARBA00022842"/>
    </source>
</evidence>
<dbReference type="GO" id="GO:0003677">
    <property type="term" value="F:DNA binding"/>
    <property type="evidence" value="ECO:0007669"/>
    <property type="project" value="UniProtKB-UniRule"/>
</dbReference>
<evidence type="ECO:0000256" key="11">
    <source>
        <dbReference type="ARBA" id="ARBA00023163"/>
    </source>
</evidence>
<proteinExistence type="inferred from homology"/>
<comment type="function">
    <text evidence="1 13 14">DNA-dependent RNA polymerase catalyzes the transcription of DNA into RNA using the four ribonucleoside triphosphates as substrates.</text>
</comment>
<dbReference type="InterPro" id="IPR007080">
    <property type="entry name" value="RNA_pol_Rpb1_1"/>
</dbReference>
<evidence type="ECO:0000256" key="14">
    <source>
        <dbReference type="RuleBase" id="RU004279"/>
    </source>
</evidence>
<dbReference type="Pfam" id="PF00623">
    <property type="entry name" value="RNA_pol_Rpb1_2"/>
    <property type="match status" value="2"/>
</dbReference>
<dbReference type="InterPro" id="IPR045867">
    <property type="entry name" value="DNA-dir_RpoC_beta_prime"/>
</dbReference>
<keyword evidence="9 13" id="KW-0862">Zinc</keyword>
<dbReference type="Pfam" id="PF04997">
    <property type="entry name" value="RNA_pol_Rpb1_1"/>
    <property type="match status" value="1"/>
</dbReference>
<feature type="domain" description="RNA polymerase N-terminal" evidence="15">
    <location>
        <begin position="262"/>
        <end position="543"/>
    </location>
</feature>
<keyword evidence="11 13" id="KW-0804">Transcription</keyword>
<evidence type="ECO:0000256" key="7">
    <source>
        <dbReference type="ARBA" id="ARBA00022695"/>
    </source>
</evidence>
<feature type="binding site" evidence="13">
    <location>
        <position position="71"/>
    </location>
    <ligand>
        <name>Zn(2+)</name>
        <dbReference type="ChEBI" id="CHEBI:29105"/>
    </ligand>
</feature>
<keyword evidence="10 13" id="KW-0460">Magnesium</keyword>
<comment type="cofactor">
    <cofactor evidence="13">
        <name>Mg(2+)</name>
        <dbReference type="ChEBI" id="CHEBI:18420"/>
    </cofactor>
    <text evidence="13">Binds 1 Mg(2+) ion per subunit.</text>
</comment>
<dbReference type="PANTHER" id="PTHR19376">
    <property type="entry name" value="DNA-DIRECTED RNA POLYMERASE"/>
    <property type="match status" value="1"/>
</dbReference>
<feature type="binding site" evidence="13">
    <location>
        <position position="489"/>
    </location>
    <ligand>
        <name>Mg(2+)</name>
        <dbReference type="ChEBI" id="CHEBI:18420"/>
    </ligand>
</feature>
<keyword evidence="7 13" id="KW-0548">Nucleotidyltransferase</keyword>
<dbReference type="GO" id="GO:0000428">
    <property type="term" value="C:DNA-directed RNA polymerase complex"/>
    <property type="evidence" value="ECO:0007669"/>
    <property type="project" value="UniProtKB-KW"/>
</dbReference>
<keyword evidence="3 13" id="KW-0240">DNA-directed RNA polymerase</keyword>
<evidence type="ECO:0000256" key="5">
    <source>
        <dbReference type="ARBA" id="ARBA00022640"/>
    </source>
</evidence>
<dbReference type="AlphaFoldDB" id="A0A1Z2QZQ8"/>
<keyword evidence="5 16" id="KW-0934">Plastid</keyword>